<keyword evidence="1" id="KW-0433">Leucine-rich repeat</keyword>
<evidence type="ECO:0000256" key="1">
    <source>
        <dbReference type="ARBA" id="ARBA00022614"/>
    </source>
</evidence>
<dbReference type="SUPFAM" id="SSF57184">
    <property type="entry name" value="Growth factor receptor domain"/>
    <property type="match status" value="1"/>
</dbReference>
<dbReference type="SMART" id="SM00369">
    <property type="entry name" value="LRR_TYP"/>
    <property type="match status" value="3"/>
</dbReference>
<dbReference type="InterPro" id="IPR032675">
    <property type="entry name" value="LRR_dom_sf"/>
</dbReference>
<dbReference type="OrthoDB" id="1897577at2759"/>
<keyword evidence="3" id="KW-0677">Repeat</keyword>
<keyword evidence="2 6" id="KW-0732">Signal</keyword>
<dbReference type="InterPro" id="IPR003591">
    <property type="entry name" value="Leu-rich_rpt_typical-subtyp"/>
</dbReference>
<dbReference type="SUPFAM" id="SSF52058">
    <property type="entry name" value="L domain-like"/>
    <property type="match status" value="2"/>
</dbReference>
<feature type="region of interest" description="Disordered" evidence="4">
    <location>
        <begin position="1752"/>
        <end position="1780"/>
    </location>
</feature>
<dbReference type="InterPro" id="IPR009030">
    <property type="entry name" value="Growth_fac_rcpt_cys_sf"/>
</dbReference>
<feature type="transmembrane region" description="Helical" evidence="5">
    <location>
        <begin position="931"/>
        <end position="954"/>
    </location>
</feature>
<feature type="compositionally biased region" description="Low complexity" evidence="4">
    <location>
        <begin position="1664"/>
        <end position="1680"/>
    </location>
</feature>
<feature type="region of interest" description="Disordered" evidence="4">
    <location>
        <begin position="1661"/>
        <end position="1692"/>
    </location>
</feature>
<keyword evidence="5" id="KW-1133">Transmembrane helix</keyword>
<keyword evidence="8" id="KW-1185">Reference proteome</keyword>
<dbReference type="PANTHER" id="PTHR48060">
    <property type="entry name" value="DNA DAMAGE-REPAIR/TOLERATION PROTEIN DRT100"/>
    <property type="match status" value="1"/>
</dbReference>
<dbReference type="Proteomes" id="UP000751190">
    <property type="component" value="Unassembled WGS sequence"/>
</dbReference>
<dbReference type="PANTHER" id="PTHR48060:SF21">
    <property type="entry name" value="L DOMAIN-LIKE PROTEIN"/>
    <property type="match status" value="1"/>
</dbReference>
<evidence type="ECO:0000256" key="6">
    <source>
        <dbReference type="SAM" id="SignalP"/>
    </source>
</evidence>
<feature type="transmembrane region" description="Helical" evidence="5">
    <location>
        <begin position="885"/>
        <end position="911"/>
    </location>
</feature>
<proteinExistence type="predicted"/>
<evidence type="ECO:0000313" key="7">
    <source>
        <dbReference type="EMBL" id="KAG8470334.1"/>
    </source>
</evidence>
<feature type="transmembrane region" description="Helical" evidence="5">
    <location>
        <begin position="848"/>
        <end position="873"/>
    </location>
</feature>
<dbReference type="InterPro" id="IPR053211">
    <property type="entry name" value="DNA_repair-toleration"/>
</dbReference>
<keyword evidence="5" id="KW-0472">Membrane</keyword>
<keyword evidence="5" id="KW-0812">Transmembrane</keyword>
<dbReference type="CDD" id="cd00603">
    <property type="entry name" value="IPT_PCSR"/>
    <property type="match status" value="1"/>
</dbReference>
<evidence type="ECO:0000313" key="8">
    <source>
        <dbReference type="Proteomes" id="UP000751190"/>
    </source>
</evidence>
<feature type="signal peptide" evidence="6">
    <location>
        <begin position="1"/>
        <end position="17"/>
    </location>
</feature>
<sequence>MGVAGLCVALLAARSSAAMFERKAEYVACLSAPSSCVELSFAYDGSVNGTLPTELGTLSALTKLDVRSTGLNGMLPTEVLFLPSLQHLDVSRTFVSASSLFRELSAGAPALRAVRFVDIAWTPDVSSTLPSELGALTALEALNLHGVRLLGTVPWQLGQLSALTKLYLGANELSGTLPSELARCPLETLSLPDLGVRGPLPAAFAGLSSLRTLDVQGMAGLAGLLRDFVSSWPRLDYLSATGAGVTGTIPSELGALTALTSFEIAETSIGGALPTELSRTLQSLVLRATLVHGALPTELGKLSGLTRLVLGAPSSGTSPALSGGLPSTLGLLTGLVELAITRANLGASALPTELAALTSLRKIDLRKSMGARTLGSLLASLPLSSLEALDLGANGLDGSIPSGAIAQLSRLGALELDANALTGTLPTELGKLGRLTTLRVDDNSLRGLLPTELSRLALSDCTLALPGDTNAFIERLGSQFQPPSVCDVSYAAFPLPWAPPHRPPPAPAQPPPAPLQPPPPTPPFSPPLPSAPPPPPSPPPPLALIMDMFPKTDNWLPGGNETLILQGAFFGSQPCGTGGGACSDLQIFLGEHACLDPARLSSSFVWCVTPPQPFDVADGEALPIRVLARGTSATSADLTFVYRSRCPAGTFRSGEACAACAPGSFRPAGEEEGACLTCAGQPHLDAQMVTRAAASTLDSECVCPSNTFERTYGTRRLCFNCNASEACALDTRLDALDLANGYWRLNERTADVRLCPNAPACGGGKSVAAYCVDRHAGPYCSLCEAGWYLDTNDDCQPCVASGLRVPLLLGVLVLLALGACLASGRRLVASRLVPPALLGAAKVTGRSVLSFVQVVLLIERAYGVALPAAFRAFLARFRVFSFDRFYVYGLSCVGASFHTSLVVLALLPAFFAPLSLLHALARRRRLEARAVLAPALLATYVLTPTAVGTIFSFWSYDSLDVEAVVPVRVLRADMSIDYDGEAHSAMQWFAAVGAVVYSLGVPAMLLVALRDPRWDVRILALGYRRDMVWWEAVDAMRMVLLIGVAVLVGFAVLETGAGADDAAELAPRSNGTSSNVTSAAAGAVTFAGDARSSLAAYATVVQLLFAIGVQACYMLFVSHVRPLESGAAHLVSLLSHAALLFVLVGALVTHLTVQIQAANAWGSNPYEGALGTFLIAIFSTVLAAGVPVLVAEVRRERALPVLRDVRDGERVRAAPLPKGVAYHLFVSHVWRTGQDQARALKSAVREVVPDCAIFLDVDDLSDIGSLEDLIAQSAIIVFFVTSGFFQSHNARRELLATVAARKPFIVVVETSPMHGGASLAELRAECEDCDDERCARLAPCVFGDAGLDVDADGYDDGQAAASGIAPPVRWYRERAYLDLTLIEIAERMRAVGALLPAAATAADKSETAKARAPLGLGERGLRVLRRAGGKTAAVHVEARTAAVHVEARTAAARVAVGAPGTAADLAPIAPPARRTLKLGADMLTDRAGCVWVRKLREHKMLSFSEVTISSNAARAHADADVAIVAGTPSVASVPIGLGRSVTLRTPAPASDGPPPNQLLLLAADTFGYGLVLDDVASFARLLAQLRARGPAGARAFSSALARTAAERRSAGRRPAAQALSLHPATVELDREAEREAAHGRLALVGASVSVINRWRTKLGRSPADARAGHAATRTAAGEDSGASDDGDAQPTHVFTHLSPELLRAYWLPSQAQDAIEQDDNFEDGQPYSLATIAETLDLDPNQLQPLSAARLAQSHATPTGAPVALGEPAAGAHTTDAPSMPDRRVLVTWPRDPSLETAILASAADARCSVVTMILDDGSLACANFRYIRLSAPESVRSGTCDRRVFGPIAIALRDGPHEAASVREAARTLSKLLLGRDATGEVSDPIAQLSWMAYDGVRRCMHPGDGVVPSAKEGPFQRMQHPHARSSDRTVGSKS</sequence>
<name>A0A8J6CF51_DIALT</name>
<feature type="transmembrane region" description="Helical" evidence="5">
    <location>
        <begin position="1128"/>
        <end position="1148"/>
    </location>
</feature>
<feature type="transmembrane region" description="Helical" evidence="5">
    <location>
        <begin position="988"/>
        <end position="1009"/>
    </location>
</feature>
<feature type="region of interest" description="Disordered" evidence="4">
    <location>
        <begin position="501"/>
        <end position="541"/>
    </location>
</feature>
<accession>A0A8J6CF51</accession>
<dbReference type="Gene3D" id="3.80.10.10">
    <property type="entry name" value="Ribonuclease Inhibitor"/>
    <property type="match status" value="2"/>
</dbReference>
<feature type="transmembrane region" description="Helical" evidence="5">
    <location>
        <begin position="1094"/>
        <end position="1116"/>
    </location>
</feature>
<feature type="region of interest" description="Disordered" evidence="4">
    <location>
        <begin position="1906"/>
        <end position="1936"/>
    </location>
</feature>
<organism evidence="7 8">
    <name type="scientific">Diacronema lutheri</name>
    <name type="common">Unicellular marine alga</name>
    <name type="synonym">Monochrysis lutheri</name>
    <dbReference type="NCBI Taxonomy" id="2081491"/>
    <lineage>
        <taxon>Eukaryota</taxon>
        <taxon>Haptista</taxon>
        <taxon>Haptophyta</taxon>
        <taxon>Pavlovophyceae</taxon>
        <taxon>Pavlovales</taxon>
        <taxon>Pavlovaceae</taxon>
        <taxon>Diacronema</taxon>
    </lineage>
</organism>
<comment type="caution">
    <text evidence="7">The sequence shown here is derived from an EMBL/GenBank/DDBJ whole genome shotgun (WGS) entry which is preliminary data.</text>
</comment>
<feature type="transmembrane region" description="Helical" evidence="5">
    <location>
        <begin position="1168"/>
        <end position="1190"/>
    </location>
</feature>
<evidence type="ECO:0000256" key="4">
    <source>
        <dbReference type="SAM" id="MobiDB-lite"/>
    </source>
</evidence>
<feature type="chain" id="PRO_5035171703" description="TIR domain-containing protein" evidence="6">
    <location>
        <begin position="18"/>
        <end position="1936"/>
    </location>
</feature>
<protein>
    <recommendedName>
        <fullName evidence="9">TIR domain-containing protein</fullName>
    </recommendedName>
</protein>
<feature type="transmembrane region" description="Helical" evidence="5">
    <location>
        <begin position="805"/>
        <end position="828"/>
    </location>
</feature>
<reference evidence="7" key="1">
    <citation type="submission" date="2021-05" db="EMBL/GenBank/DDBJ databases">
        <title>The genome of the haptophyte Pavlova lutheri (Diacronema luteri, Pavlovales) - a model for lipid biosynthesis in eukaryotic algae.</title>
        <authorList>
            <person name="Hulatt C.J."/>
            <person name="Posewitz M.C."/>
        </authorList>
    </citation>
    <scope>NUCLEOTIDE SEQUENCE</scope>
    <source>
        <strain evidence="7">NIVA-4/92</strain>
    </source>
</reference>
<evidence type="ECO:0000256" key="3">
    <source>
        <dbReference type="ARBA" id="ARBA00022737"/>
    </source>
</evidence>
<gene>
    <name evidence="7" type="ORF">KFE25_008755</name>
</gene>
<evidence type="ECO:0000256" key="5">
    <source>
        <dbReference type="SAM" id="Phobius"/>
    </source>
</evidence>
<evidence type="ECO:0008006" key="9">
    <source>
        <dbReference type="Google" id="ProtNLM"/>
    </source>
</evidence>
<evidence type="ECO:0000256" key="2">
    <source>
        <dbReference type="ARBA" id="ARBA00022729"/>
    </source>
</evidence>
<dbReference type="EMBL" id="JAGTXO010000001">
    <property type="protein sequence ID" value="KAG8470334.1"/>
    <property type="molecule type" value="Genomic_DNA"/>
</dbReference>